<dbReference type="SMART" id="SM00504">
    <property type="entry name" value="Ubox"/>
    <property type="match status" value="1"/>
</dbReference>
<dbReference type="InterPro" id="IPR003613">
    <property type="entry name" value="Ubox_domain"/>
</dbReference>
<evidence type="ECO:0000259" key="2">
    <source>
        <dbReference type="PROSITE" id="PS51698"/>
    </source>
</evidence>
<dbReference type="Gene3D" id="3.30.40.10">
    <property type="entry name" value="Zinc/RING finger domain, C3HC4 (zinc finger)"/>
    <property type="match status" value="1"/>
</dbReference>
<organism evidence="3 4">
    <name type="scientific">Symbiodinium pilosum</name>
    <name type="common">Dinoflagellate</name>
    <dbReference type="NCBI Taxonomy" id="2952"/>
    <lineage>
        <taxon>Eukaryota</taxon>
        <taxon>Sar</taxon>
        <taxon>Alveolata</taxon>
        <taxon>Dinophyceae</taxon>
        <taxon>Suessiales</taxon>
        <taxon>Symbiodiniaceae</taxon>
        <taxon>Symbiodinium</taxon>
    </lineage>
</organism>
<evidence type="ECO:0000256" key="1">
    <source>
        <dbReference type="SAM" id="MobiDB-lite"/>
    </source>
</evidence>
<reference evidence="3" key="1">
    <citation type="submission" date="2021-02" db="EMBL/GenBank/DDBJ databases">
        <authorList>
            <person name="Dougan E. K."/>
            <person name="Rhodes N."/>
            <person name="Thang M."/>
            <person name="Chan C."/>
        </authorList>
    </citation>
    <scope>NUCLEOTIDE SEQUENCE</scope>
</reference>
<dbReference type="OrthoDB" id="424220at2759"/>
<dbReference type="EMBL" id="CAJNIZ010048059">
    <property type="protein sequence ID" value="CAE7781091.1"/>
    <property type="molecule type" value="Genomic_DNA"/>
</dbReference>
<gene>
    <name evidence="3" type="ORF">SPIL2461_LOCUS23214</name>
</gene>
<comment type="caution">
    <text evidence="3">The sequence shown here is derived from an EMBL/GenBank/DDBJ whole genome shotgun (WGS) entry which is preliminary data.</text>
</comment>
<evidence type="ECO:0000313" key="3">
    <source>
        <dbReference type="EMBL" id="CAE7781091.1"/>
    </source>
</evidence>
<dbReference type="AlphaFoldDB" id="A0A812YC94"/>
<dbReference type="GO" id="GO:0016567">
    <property type="term" value="P:protein ubiquitination"/>
    <property type="evidence" value="ECO:0007669"/>
    <property type="project" value="InterPro"/>
</dbReference>
<evidence type="ECO:0000313" key="4">
    <source>
        <dbReference type="Proteomes" id="UP000649617"/>
    </source>
</evidence>
<keyword evidence="4" id="KW-1185">Reference proteome</keyword>
<dbReference type="InterPro" id="IPR013083">
    <property type="entry name" value="Znf_RING/FYVE/PHD"/>
</dbReference>
<accession>A0A812YC94</accession>
<feature type="region of interest" description="Disordered" evidence="1">
    <location>
        <begin position="565"/>
        <end position="608"/>
    </location>
</feature>
<dbReference type="SUPFAM" id="SSF57850">
    <property type="entry name" value="RING/U-box"/>
    <property type="match status" value="1"/>
</dbReference>
<name>A0A812YC94_SYMPI</name>
<proteinExistence type="predicted"/>
<protein>
    <recommendedName>
        <fullName evidence="2">U-box domain-containing protein</fullName>
    </recommendedName>
</protein>
<dbReference type="PROSITE" id="PS51698">
    <property type="entry name" value="U_BOX"/>
    <property type="match status" value="1"/>
</dbReference>
<dbReference type="Pfam" id="PF04564">
    <property type="entry name" value="U-box"/>
    <property type="match status" value="1"/>
</dbReference>
<feature type="non-terminal residue" evidence="3">
    <location>
        <position position="706"/>
    </location>
</feature>
<sequence length="706" mass="76731">MEGGKNVAGYLTALLDLLVDRQDAFVPGDFQAEERELYGLDCLFKALVRTLRLLDVSVDSWQVQPLKHTERSACVKPRTFPGFHALFATLAVFCPFRRLFVPSASPATSSSPGRLPAKSALRLCALPVLKGGDVDGPADGYGGAAERPVVWCKASTLQRVRLNEGDPPSEWKKIRRACLESVADIFDALLLMMHNESRDDLSTLHSHLSASMWEALMECLGDGSLEASALLDLCGNATLCSVLACHLFSVPLAPLAAGQLFAPHRVLRLQESFAHAYCRLYQPDALWGTGKTGEMADLQAELDSYVLNLAGAAVQLEVLGSFLQCCETHVAWARSGNASGSPTAVLLCRLVSTLALASMHGSGELVQRHMVMLTPAILTLADSFAELLIARLPEARTSASEPLLAAQAMLDAVVGLASLRAADCCRHSKDPDLAMVEALAGRFLECQDVHPALLARLALGLLASPVLREVLQCYQRLTDEEKAMFWQQVDTRSRLLFKPSSEVRHCLQDAGFEVKNGPSEAQPLLDLLMERYVEQLSSSSAGPADMAEDSPLEMTKRLLRLEEEATTEKSLEAESVRSPISPKPNGSLGAVSLPAFESPASPAPRRKAENLARGDIARLRGVDPLDAPEDLRCAIDGKLMAAPIRSPHGHFFERDTLLRWISSCGSICPITSKPLRAEDCEPALEMQQRVLDWVKAAQAAYKQKLK</sequence>
<dbReference type="GO" id="GO:0004842">
    <property type="term" value="F:ubiquitin-protein transferase activity"/>
    <property type="evidence" value="ECO:0007669"/>
    <property type="project" value="InterPro"/>
</dbReference>
<feature type="domain" description="U-box" evidence="2">
    <location>
        <begin position="626"/>
        <end position="700"/>
    </location>
</feature>
<feature type="compositionally biased region" description="Basic and acidic residues" evidence="1">
    <location>
        <begin position="565"/>
        <end position="575"/>
    </location>
</feature>
<dbReference type="Proteomes" id="UP000649617">
    <property type="component" value="Unassembled WGS sequence"/>
</dbReference>